<gene>
    <name evidence="2" type="ORF">FIV46_08065</name>
</gene>
<reference evidence="3" key="1">
    <citation type="submission" date="2019-06" db="EMBL/GenBank/DDBJ databases">
        <title>The complete genome of Emcibacter congregatus ZYLT.</title>
        <authorList>
            <person name="Zhao Z."/>
        </authorList>
    </citation>
    <scope>NUCLEOTIDE SEQUENCE [LARGE SCALE GENOMIC DNA]</scope>
    <source>
        <strain evidence="3">MCCC 1A06723</strain>
    </source>
</reference>
<name>A0A501PKQ4_9PROT</name>
<dbReference type="Pfam" id="PF02538">
    <property type="entry name" value="Hydantoinase_B"/>
    <property type="match status" value="1"/>
</dbReference>
<dbReference type="AlphaFoldDB" id="A0A501PKQ4"/>
<dbReference type="PANTHER" id="PTHR11365:SF23">
    <property type="entry name" value="HYPOTHETICAL 5-OXOPROLINASE (EUROFUNG)-RELATED"/>
    <property type="match status" value="1"/>
</dbReference>
<dbReference type="InterPro" id="IPR045079">
    <property type="entry name" value="Oxoprolinase-like"/>
</dbReference>
<evidence type="ECO:0000259" key="1">
    <source>
        <dbReference type="Pfam" id="PF02538"/>
    </source>
</evidence>
<comment type="caution">
    <text evidence="2">The sequence shown here is derived from an EMBL/GenBank/DDBJ whole genome shotgun (WGS) entry which is preliminary data.</text>
</comment>
<evidence type="ECO:0000313" key="3">
    <source>
        <dbReference type="Proteomes" id="UP000319148"/>
    </source>
</evidence>
<dbReference type="GO" id="GO:0006749">
    <property type="term" value="P:glutathione metabolic process"/>
    <property type="evidence" value="ECO:0007669"/>
    <property type="project" value="TreeGrafter"/>
</dbReference>
<accession>A0A501PKQ4</accession>
<dbReference type="Proteomes" id="UP000319148">
    <property type="component" value="Unassembled WGS sequence"/>
</dbReference>
<protein>
    <submittedName>
        <fullName evidence="2">Hydantoinase B/oxoprolinase family protein</fullName>
    </submittedName>
</protein>
<dbReference type="InterPro" id="IPR003692">
    <property type="entry name" value="Hydantoinase_B"/>
</dbReference>
<dbReference type="EMBL" id="VFIY01000006">
    <property type="protein sequence ID" value="TPD60672.1"/>
    <property type="molecule type" value="Genomic_DNA"/>
</dbReference>
<sequence>MWSPRAGASVWTPGVTASWNKFLKISGRITMLSMSYGRDTEIVHHLRPEPMTAEEAAAQNQIDDVEFEIFKHKMHMIGLEGKENTMRLGASSAMRFGDVAFGIFTAQGDLSICATGIYHHAVLGQLPLKYIVKHWVKEPSVGVSDGDSFFYNDPFYGGVHNADMGLAVPVFHEGKLLCFVGAAVHTGECGGSEPGGTVTAAKSKYDEGLLCPPIKIGENYQLKEDLLNMFAAMNRDPRTMILDIKARLAATRIAQRRILEVVEEKGVDFFLGSLRKVLAVTGEAAKKKVAKLNDGIYRQPRFLDTLGEENGLLKVDLTIIKKGDKITMNLEHSSPLVPDTPANSYFQGIIGLSMVYFCGWLFHDLPSNNGLLEAIDWEFPDNSFINAKGDVATSIAPLVQITFTHGMFQCGARMTYSSDPSRSVACWFSGFSIPMFAGLNQFGEPVADITPEINATGCGARFDMDGVNAAGAFFATMADCSDVETTEAGNPIMYSFRNYFNNSYGHGKFRGGAGVGYGLIVHDTQNFMLGSHGGGSKFPTTQGLFGGYGLPTLFLRKVKGSNFKELLSHSDQRLPHSLADIFEDGNPEEGAMEHDNISMVVEPAFDGDTMYAYAGGGAGYGDVLEREPEGVLKDLADGLVSHWAARNVYHVVYDEESLRLDEDGTRKARDEVRRNRIRGGKSYDDFMTEWSKQAPPQHILKYYGDYPIPNTTMTEAKPVLQKLAS</sequence>
<dbReference type="GO" id="GO:0005829">
    <property type="term" value="C:cytosol"/>
    <property type="evidence" value="ECO:0007669"/>
    <property type="project" value="TreeGrafter"/>
</dbReference>
<proteinExistence type="predicted"/>
<dbReference type="GO" id="GO:0017168">
    <property type="term" value="F:5-oxoprolinase (ATP-hydrolyzing) activity"/>
    <property type="evidence" value="ECO:0007669"/>
    <property type="project" value="TreeGrafter"/>
</dbReference>
<keyword evidence="3" id="KW-1185">Reference proteome</keyword>
<evidence type="ECO:0000313" key="2">
    <source>
        <dbReference type="EMBL" id="TPD60672.1"/>
    </source>
</evidence>
<organism evidence="2 3">
    <name type="scientific">Emcibacter nanhaiensis</name>
    <dbReference type="NCBI Taxonomy" id="1505037"/>
    <lineage>
        <taxon>Bacteria</taxon>
        <taxon>Pseudomonadati</taxon>
        <taxon>Pseudomonadota</taxon>
        <taxon>Alphaproteobacteria</taxon>
        <taxon>Emcibacterales</taxon>
        <taxon>Emcibacteraceae</taxon>
        <taxon>Emcibacter</taxon>
    </lineage>
</organism>
<dbReference type="PANTHER" id="PTHR11365">
    <property type="entry name" value="5-OXOPROLINASE RELATED"/>
    <property type="match status" value="1"/>
</dbReference>
<feature type="domain" description="Hydantoinase B/oxoprolinase" evidence="1">
    <location>
        <begin position="63"/>
        <end position="622"/>
    </location>
</feature>
<dbReference type="OrthoDB" id="9761586at2"/>